<keyword evidence="4" id="KW-0256">Endoplasmic reticulum</keyword>
<dbReference type="InterPro" id="IPR050577">
    <property type="entry name" value="MAPR/NEUFC/NENF-like"/>
</dbReference>
<dbReference type="EMBL" id="LATX01001317">
    <property type="protein sequence ID" value="KTB42571.1"/>
    <property type="molecule type" value="Genomic_DNA"/>
</dbReference>
<evidence type="ECO:0000256" key="2">
    <source>
        <dbReference type="ARBA" id="ARBA00022617"/>
    </source>
</evidence>
<dbReference type="SMART" id="SM01117">
    <property type="entry name" value="Cyt-b5"/>
    <property type="match status" value="1"/>
</dbReference>
<dbReference type="Proteomes" id="UP000054988">
    <property type="component" value="Unassembled WGS sequence"/>
</dbReference>
<evidence type="ECO:0000256" key="1">
    <source>
        <dbReference type="ARBA" id="ARBA00004240"/>
    </source>
</evidence>
<proteinExistence type="inferred from homology"/>
<evidence type="ECO:0000256" key="4">
    <source>
        <dbReference type="ARBA" id="ARBA00022824"/>
    </source>
</evidence>
<feature type="domain" description="Cytochrome b5 heme-binding" evidence="8">
    <location>
        <begin position="841"/>
        <end position="942"/>
    </location>
</feature>
<dbReference type="PANTHER" id="PTHR10281:SF72">
    <property type="entry name" value="NEUDESIN"/>
    <property type="match status" value="1"/>
</dbReference>
<accession>A0A0W0G1V9</accession>
<evidence type="ECO:0000256" key="5">
    <source>
        <dbReference type="ARBA" id="ARBA00023004"/>
    </source>
</evidence>
<dbReference type="GO" id="GO:0005783">
    <property type="term" value="C:endoplasmic reticulum"/>
    <property type="evidence" value="ECO:0007669"/>
    <property type="project" value="UniProtKB-SubCell"/>
</dbReference>
<dbReference type="AlphaFoldDB" id="A0A0W0G1V9"/>
<reference evidence="9 10" key="1">
    <citation type="submission" date="2015-12" db="EMBL/GenBank/DDBJ databases">
        <title>Draft genome sequence of Moniliophthora roreri, the causal agent of frosty pod rot of cacao.</title>
        <authorList>
            <person name="Aime M.C."/>
            <person name="Diaz-Valderrama J.R."/>
            <person name="Kijpornyongpan T."/>
            <person name="Phillips-Mora W."/>
        </authorList>
    </citation>
    <scope>NUCLEOTIDE SEQUENCE [LARGE SCALE GENOMIC DNA]</scope>
    <source>
        <strain evidence="9 10">MCA 2952</strain>
    </source>
</reference>
<dbReference type="GO" id="GO:0016020">
    <property type="term" value="C:membrane"/>
    <property type="evidence" value="ECO:0007669"/>
    <property type="project" value="TreeGrafter"/>
</dbReference>
<comment type="similarity">
    <text evidence="6">Belongs to the cytochrome b5 family. MAPR subfamily.</text>
</comment>
<dbReference type="InterPro" id="IPR001199">
    <property type="entry name" value="Cyt_B5-like_heme/steroid-bd"/>
</dbReference>
<evidence type="ECO:0000259" key="8">
    <source>
        <dbReference type="SMART" id="SM01117"/>
    </source>
</evidence>
<dbReference type="FunFam" id="3.10.120.10:FF:000003">
    <property type="entry name" value="membrane-associated progesterone receptor component 1"/>
    <property type="match status" value="1"/>
</dbReference>
<protein>
    <recommendedName>
        <fullName evidence="8">Cytochrome b5 heme-binding domain-containing protein</fullName>
    </recommendedName>
</protein>
<evidence type="ECO:0000313" key="9">
    <source>
        <dbReference type="EMBL" id="KTB42571.1"/>
    </source>
</evidence>
<dbReference type="Pfam" id="PF00173">
    <property type="entry name" value="Cyt-b5"/>
    <property type="match status" value="1"/>
</dbReference>
<comment type="subcellular location">
    <subcellularLocation>
        <location evidence="1">Endoplasmic reticulum</location>
    </subcellularLocation>
</comment>
<feature type="region of interest" description="Disordered" evidence="7">
    <location>
        <begin position="1"/>
        <end position="27"/>
    </location>
</feature>
<evidence type="ECO:0000256" key="3">
    <source>
        <dbReference type="ARBA" id="ARBA00022723"/>
    </source>
</evidence>
<dbReference type="SUPFAM" id="SSF55856">
    <property type="entry name" value="Cytochrome b5-like heme/steroid binding domain"/>
    <property type="match status" value="1"/>
</dbReference>
<feature type="compositionally biased region" description="Polar residues" evidence="7">
    <location>
        <begin position="748"/>
        <end position="757"/>
    </location>
</feature>
<feature type="compositionally biased region" description="Basic residues" evidence="7">
    <location>
        <begin position="1"/>
        <end position="14"/>
    </location>
</feature>
<dbReference type="InterPro" id="IPR036400">
    <property type="entry name" value="Cyt_B5-like_heme/steroid_sf"/>
</dbReference>
<evidence type="ECO:0000313" key="10">
    <source>
        <dbReference type="Proteomes" id="UP000054988"/>
    </source>
</evidence>
<dbReference type="GO" id="GO:0020037">
    <property type="term" value="F:heme binding"/>
    <property type="evidence" value="ECO:0007669"/>
    <property type="project" value="UniProtKB-ARBA"/>
</dbReference>
<feature type="region of interest" description="Disordered" evidence="7">
    <location>
        <begin position="680"/>
        <end position="757"/>
    </location>
</feature>
<keyword evidence="2" id="KW-0349">Heme</keyword>
<keyword evidence="5" id="KW-0408">Iron</keyword>
<keyword evidence="3" id="KW-0479">Metal-binding</keyword>
<dbReference type="GO" id="GO:0046872">
    <property type="term" value="F:metal ion binding"/>
    <property type="evidence" value="ECO:0007669"/>
    <property type="project" value="UniProtKB-KW"/>
</dbReference>
<dbReference type="eggNOG" id="ENOG502SJZ6">
    <property type="taxonomic scope" value="Eukaryota"/>
</dbReference>
<evidence type="ECO:0000256" key="7">
    <source>
        <dbReference type="SAM" id="MobiDB-lite"/>
    </source>
</evidence>
<dbReference type="Gene3D" id="3.10.120.10">
    <property type="entry name" value="Cytochrome b5-like heme/steroid binding domain"/>
    <property type="match status" value="1"/>
</dbReference>
<name>A0A0W0G1V9_MONRR</name>
<organism evidence="9 10">
    <name type="scientific">Moniliophthora roreri</name>
    <name type="common">Frosty pod rot fungus</name>
    <name type="synonym">Monilia roreri</name>
    <dbReference type="NCBI Taxonomy" id="221103"/>
    <lineage>
        <taxon>Eukaryota</taxon>
        <taxon>Fungi</taxon>
        <taxon>Dikarya</taxon>
        <taxon>Basidiomycota</taxon>
        <taxon>Agaricomycotina</taxon>
        <taxon>Agaricomycetes</taxon>
        <taxon>Agaricomycetidae</taxon>
        <taxon>Agaricales</taxon>
        <taxon>Marasmiineae</taxon>
        <taxon>Marasmiaceae</taxon>
        <taxon>Moniliophthora</taxon>
    </lineage>
</organism>
<feature type="compositionally biased region" description="Low complexity" evidence="7">
    <location>
        <begin position="724"/>
        <end position="747"/>
    </location>
</feature>
<sequence length="947" mass="106277">MPNKRRKGKAKAGKKSTTTNGDASSNCQTLDEDEITRCLEPATHGDPPSRCALHHRQYCNLTKAYKDASKIVDEILGQDTVLPTPSQVSQYKDYQTTLEKARWLRRYVEAIRKEKMGREIHHKRFFLKVDDGHKIRMKVLAKQMRSIVELLNEIERRAFDLYVEQYPESNLSKMESSKYEETPNPAPLETEQVLTTVGTSLPSLGPKNRETSHFVEEDAQEAEDFDLVDMKIRAQKEALLYVFEPMYSRTAAQSLRGDKFKHKDLELGVDIMHHILSQYARRIVFHEPVLFVKSIGKVSFQDLILSPEFSTEDAARFFILFQKRLEIGLLWWKDCVMEAVNMVHSGDVSNTVANMGDPHDRFVVLGGWIYNKRHKSRMSNEAWWHLIKSLEPIPDNVENRFVRLCNDFDDLESFLSFVAFGMPRTPPRFLDEDPELDSRISRNTLSLSGVAVTDIISANSLPFPFPSTHPASGPGLRTWGELESRAYIFGAVRDGNQLRTGAFLKELRARPDLFYVVTHSEADAPGKMETFGNSSELAGQIQYRSFEAPASGPSEAERGEWKVARSATDILYGTDPNCLGYLTSLERGGSYARGWFFRFKQFAVKYFVIMDAKPHRHAFHVFRAAAWAALRAQGLADGEYSKLKFARASDILFQKAARERLSWMPAGYGGWSATSYEEELRSKGSGLRPTPGAGPDEPSDVAAQSSQSQSTDSHRSQFSYAAQSSPDDFTPISSPSSSLPAASCAGSTPSASLPTQRTNEMAPALPKLPYAADGRCIIVIMTSSFDLGSPINTALFLFILYSVQRIIFPSVSSPKSIPNEFKAGYSWMPKSHPPTVLFKTYTPKTLQPYNGVDDSRILLAINGTVFDVTAGRNFYGPNGMYGNFAGRDASRGMAKQSFDLEMLTPVDQPLDKLTDLQPDEIDNMKGWFDHFSNKYLVCGKLVENDGI</sequence>
<evidence type="ECO:0000256" key="6">
    <source>
        <dbReference type="ARBA" id="ARBA00038357"/>
    </source>
</evidence>
<gene>
    <name evidence="9" type="ORF">WG66_4856</name>
</gene>
<dbReference type="PANTHER" id="PTHR10281">
    <property type="entry name" value="MEMBRANE-ASSOCIATED PROGESTERONE RECEPTOR COMPONENT-RELATED"/>
    <property type="match status" value="1"/>
</dbReference>
<comment type="caution">
    <text evidence="9">The sequence shown here is derived from an EMBL/GenBank/DDBJ whole genome shotgun (WGS) entry which is preliminary data.</text>
</comment>
<feature type="compositionally biased region" description="Polar residues" evidence="7">
    <location>
        <begin position="16"/>
        <end position="27"/>
    </location>
</feature>